<dbReference type="Proteomes" id="UP000069902">
    <property type="component" value="Chromosome cPNK"/>
</dbReference>
<evidence type="ECO:0000313" key="2">
    <source>
        <dbReference type="Proteomes" id="UP000069902"/>
    </source>
</evidence>
<reference evidence="2" key="1">
    <citation type="submission" date="2015-09" db="EMBL/GenBank/DDBJ databases">
        <authorList>
            <person name="Bertelli C."/>
        </authorList>
    </citation>
    <scope>NUCLEOTIDE SEQUENCE [LARGE SCALE GENOMIC DNA]</scope>
    <source>
        <strain evidence="2">KNic</strain>
    </source>
</reference>
<proteinExistence type="predicted"/>
<dbReference type="RefSeq" id="WP_032125425.1">
    <property type="nucleotide sequence ID" value="NZ_LN879502.1"/>
</dbReference>
<dbReference type="KEGG" id="pnl:PNK_0947"/>
<dbReference type="AlphaFoldDB" id="A0A0U5CPB5"/>
<name>A0A0U5CPB5_9BACT</name>
<protein>
    <submittedName>
        <fullName evidence="1">Uncharacterized protein</fullName>
    </submittedName>
</protein>
<gene>
    <name evidence="1" type="ORF">PNK_0947</name>
</gene>
<sequence>MSSLEVRIFLGYLLQGEIAVHLSQGSQTLKQRWQLETPLTQAYWQEREYIGLFIVEASSYEQLKQTEQAIKSQLQVYCPKLNLDKHTIYLFPQVFLS</sequence>
<accession>A0A0U5CPB5</accession>
<dbReference type="InParanoid" id="A0A0U5CPB5"/>
<organism evidence="1 2">
    <name type="scientific">Candidatus Protochlamydia naegleriophila</name>
    <dbReference type="NCBI Taxonomy" id="389348"/>
    <lineage>
        <taxon>Bacteria</taxon>
        <taxon>Pseudomonadati</taxon>
        <taxon>Chlamydiota</taxon>
        <taxon>Chlamydiia</taxon>
        <taxon>Parachlamydiales</taxon>
        <taxon>Parachlamydiaceae</taxon>
        <taxon>Candidatus Protochlamydia</taxon>
    </lineage>
</organism>
<evidence type="ECO:0000313" key="1">
    <source>
        <dbReference type="EMBL" id="CUI16572.1"/>
    </source>
</evidence>
<dbReference type="PATRIC" id="fig|389348.3.peg.1041"/>
<keyword evidence="2" id="KW-1185">Reference proteome</keyword>
<dbReference type="STRING" id="389348.PNK_0947"/>
<dbReference type="EMBL" id="LN879502">
    <property type="protein sequence ID" value="CUI16572.1"/>
    <property type="molecule type" value="Genomic_DNA"/>
</dbReference>